<accession>A0A2S5DDM5</accession>
<evidence type="ECO:0000313" key="2">
    <source>
        <dbReference type="Proteomes" id="UP000237082"/>
    </source>
</evidence>
<gene>
    <name evidence="1" type="ORF">C2I19_14820</name>
</gene>
<name>A0A2S5DDM5_9NEIS</name>
<dbReference type="Pfam" id="PF08897">
    <property type="entry name" value="DUF1841"/>
    <property type="match status" value="1"/>
</dbReference>
<dbReference type="RefSeq" id="WP_103903464.1">
    <property type="nucleotide sequence ID" value="NZ_PQWB01000069.1"/>
</dbReference>
<reference evidence="2" key="1">
    <citation type="submission" date="2018-02" db="EMBL/GenBank/DDBJ databases">
        <authorList>
            <person name="O'Hara-Hanley K."/>
            <person name="Soby S."/>
        </authorList>
    </citation>
    <scope>NUCLEOTIDE SEQUENCE [LARGE SCALE GENOMIC DNA]</scope>
    <source>
        <strain evidence="2">MWU14-2602</strain>
    </source>
</reference>
<keyword evidence="2" id="KW-1185">Reference proteome</keyword>
<proteinExistence type="predicted"/>
<dbReference type="Proteomes" id="UP000237082">
    <property type="component" value="Unassembled WGS sequence"/>
</dbReference>
<evidence type="ECO:0000313" key="1">
    <source>
        <dbReference type="EMBL" id="POZ61203.1"/>
    </source>
</evidence>
<protein>
    <submittedName>
        <fullName evidence="1">DUF1841 domain-containing protein</fullName>
    </submittedName>
</protein>
<dbReference type="InterPro" id="IPR014993">
    <property type="entry name" value="DUF1841"/>
</dbReference>
<organism evidence="1 2">
    <name type="scientific">Chromobacterium alticapitis</name>
    <dbReference type="NCBI Taxonomy" id="2073169"/>
    <lineage>
        <taxon>Bacteria</taxon>
        <taxon>Pseudomonadati</taxon>
        <taxon>Pseudomonadota</taxon>
        <taxon>Betaproteobacteria</taxon>
        <taxon>Neisseriales</taxon>
        <taxon>Chromobacteriaceae</taxon>
        <taxon>Chromobacterium</taxon>
    </lineage>
</organism>
<dbReference type="AlphaFoldDB" id="A0A2S5DDM5"/>
<comment type="caution">
    <text evidence="1">The sequence shown here is derived from an EMBL/GenBank/DDBJ whole genome shotgun (WGS) entry which is preliminary data.</text>
</comment>
<dbReference type="OrthoDB" id="9789432at2"/>
<sequence length="157" mass="18046">MLNGAHLEVRLFLCDVWEKYCQKQEMSKLERMTASIIAEHPEFHTDIDKQAPALQADFTPEGGRINPYLHLSLHLAIEEQLQMDFPPGIANLHRRLTAKCGSEHESVHQIMDCFVDIMLRAERDKASMNPEAYIQAIRIKAESSRPSRVPARQLVRQ</sequence>
<dbReference type="EMBL" id="PQWB01000069">
    <property type="protein sequence ID" value="POZ61203.1"/>
    <property type="molecule type" value="Genomic_DNA"/>
</dbReference>